<evidence type="ECO:0000313" key="3">
    <source>
        <dbReference type="Proteomes" id="UP001320876"/>
    </source>
</evidence>
<name>A0ABT3GHG4_9BACT</name>
<dbReference type="RefSeq" id="WP_264486821.1">
    <property type="nucleotide sequence ID" value="NZ_JAPDDT010000003.1"/>
</dbReference>
<gene>
    <name evidence="2" type="ORF">OKA05_09125</name>
</gene>
<proteinExistence type="predicted"/>
<evidence type="ECO:0000256" key="1">
    <source>
        <dbReference type="SAM" id="Phobius"/>
    </source>
</evidence>
<organism evidence="2 3">
    <name type="scientific">Luteolibacter arcticus</name>
    <dbReference type="NCBI Taxonomy" id="1581411"/>
    <lineage>
        <taxon>Bacteria</taxon>
        <taxon>Pseudomonadati</taxon>
        <taxon>Verrucomicrobiota</taxon>
        <taxon>Verrucomicrobiia</taxon>
        <taxon>Verrucomicrobiales</taxon>
        <taxon>Verrucomicrobiaceae</taxon>
        <taxon>Luteolibacter</taxon>
    </lineage>
</organism>
<evidence type="ECO:0008006" key="4">
    <source>
        <dbReference type="Google" id="ProtNLM"/>
    </source>
</evidence>
<keyword evidence="1" id="KW-0472">Membrane</keyword>
<evidence type="ECO:0000313" key="2">
    <source>
        <dbReference type="EMBL" id="MCW1922713.1"/>
    </source>
</evidence>
<accession>A0ABT3GHG4</accession>
<sequence length="362" mass="39795">MSDTVTTARRWNSFVCPGCRCVFRVPQDHDGTGVVCPACRVMLRLPGPDDELPPLISASAALAKPVDAGDYDDEDMDSDEAVTAARSDRNFIAILVMAAVVLVGIVAWWIMPEKKPVGPVVEADTPVQPAPQLTPAATPGGGTAVEPPKPLLVEIESVVKAFLDAPTREEALAQVLDPAATALKWDAWLAGKSYVAPGFQGVLGESKTTGTGEGAVSLLHVRIGDYTFREIALIKRDGRLKVDWESWAGWSEMSWQEFRKKKPVEPTLFRVQLSRVEYFNFAFTDDREWSSYRLDSPDGVDSIYGYVPRNGLLDQRLRPVDANAKPKWLLKLKFPRDATQDSQVLIDSVVDEGWVMPQNAGE</sequence>
<comment type="caution">
    <text evidence="2">The sequence shown here is derived from an EMBL/GenBank/DDBJ whole genome shotgun (WGS) entry which is preliminary data.</text>
</comment>
<keyword evidence="1" id="KW-0812">Transmembrane</keyword>
<feature type="transmembrane region" description="Helical" evidence="1">
    <location>
        <begin position="91"/>
        <end position="111"/>
    </location>
</feature>
<dbReference type="Proteomes" id="UP001320876">
    <property type="component" value="Unassembled WGS sequence"/>
</dbReference>
<reference evidence="2 3" key="1">
    <citation type="submission" date="2022-10" db="EMBL/GenBank/DDBJ databases">
        <title>Luteolibacter arcticus strain CCTCC AB 2014275, whole genome shotgun sequencing project.</title>
        <authorList>
            <person name="Zhao G."/>
            <person name="Shen L."/>
        </authorList>
    </citation>
    <scope>NUCLEOTIDE SEQUENCE [LARGE SCALE GENOMIC DNA]</scope>
    <source>
        <strain evidence="2 3">CCTCC AB 2014275</strain>
    </source>
</reference>
<protein>
    <recommendedName>
        <fullName evidence="4">DUF4178 domain-containing protein</fullName>
    </recommendedName>
</protein>
<keyword evidence="3" id="KW-1185">Reference proteome</keyword>
<keyword evidence="1" id="KW-1133">Transmembrane helix</keyword>
<dbReference type="EMBL" id="JAPDDT010000003">
    <property type="protein sequence ID" value="MCW1922713.1"/>
    <property type="molecule type" value="Genomic_DNA"/>
</dbReference>